<dbReference type="Proteomes" id="UP000247702">
    <property type="component" value="Unassembled WGS sequence"/>
</dbReference>
<gene>
    <name evidence="5" type="ORF">RCL2_001749500</name>
    <name evidence="4" type="ORF">RclHR1_00790004</name>
</gene>
<dbReference type="EMBL" id="BEXD01004192">
    <property type="protein sequence ID" value="GBC08054.1"/>
    <property type="molecule type" value="Genomic_DNA"/>
</dbReference>
<dbReference type="Gene3D" id="3.30.1490.40">
    <property type="match status" value="1"/>
</dbReference>
<keyword evidence="6" id="KW-1185">Reference proteome</keyword>
<dbReference type="InterPro" id="IPR039905">
    <property type="entry name" value="CD2BP2/Lin1"/>
</dbReference>
<feature type="compositionally biased region" description="Acidic residues" evidence="2">
    <location>
        <begin position="42"/>
        <end position="52"/>
    </location>
</feature>
<dbReference type="PANTHER" id="PTHR13138:SF3">
    <property type="entry name" value="CD2 ANTIGEN CYTOPLASMIC TAIL-BINDING PROTEIN 2"/>
    <property type="match status" value="1"/>
</dbReference>
<dbReference type="STRING" id="94130.A0A2Z6RYT3"/>
<dbReference type="InterPro" id="IPR003169">
    <property type="entry name" value="GYF"/>
</dbReference>
<dbReference type="EMBL" id="BLAL01000196">
    <property type="protein sequence ID" value="GES90659.1"/>
    <property type="molecule type" value="Genomic_DNA"/>
</dbReference>
<dbReference type="PANTHER" id="PTHR13138">
    <property type="entry name" value="PROTEIN LIN1"/>
    <property type="match status" value="1"/>
</dbReference>
<name>A0A2Z6RYT3_9GLOM</name>
<evidence type="ECO:0000259" key="3">
    <source>
        <dbReference type="PROSITE" id="PS50829"/>
    </source>
</evidence>
<dbReference type="Proteomes" id="UP000615446">
    <property type="component" value="Unassembled WGS sequence"/>
</dbReference>
<feature type="coiled-coil region" evidence="1">
    <location>
        <begin position="193"/>
        <end position="222"/>
    </location>
</feature>
<sequence length="439" mass="50824">MSKRSQRESYSVEQNKSDSLEPSSSKRVRFHTSNDSTADSAAIEEGEYEFDHEESLEKAKTRRGAVKLQGYASDETDTSDDDGTALFNRRKENIVEDDDMFADDDDLSKQKDSKDLDGKKKVRYLELDEIEGQEYTSKDAYDEESGETIIEAFNMKAEMEEGRFDEAGNYIRNKKDPNAFHDNWLQGVSRKDIEKAKRAHEKQELERKLKEAEEASKEPLDRISIWKELLTIMKRGETLLDAIQRLGGKLGNKGKNKRGQKQYKRKQDRTDEATEMNIDKELTSEEIVEQECKKQIERLTDLSDKMMALGHFNVYDDTWEQILRNLKREGIVPEDWMPSNVEEYVEDNRENILNVSYNEVNEVSSNTPTNINTQHLYWEYKWTDSSNEIHGPFSGDDMKAWNDQGFFAQGILVRKANTADDFVSSNGIDFIDERKDVVA</sequence>
<reference evidence="4 6" key="1">
    <citation type="submission" date="2017-11" db="EMBL/GenBank/DDBJ databases">
        <title>The genome of Rhizophagus clarus HR1 reveals common genetic basis of auxotrophy among arbuscular mycorrhizal fungi.</title>
        <authorList>
            <person name="Kobayashi Y."/>
        </authorList>
    </citation>
    <scope>NUCLEOTIDE SEQUENCE [LARGE SCALE GENOMIC DNA]</scope>
    <source>
        <strain evidence="4 6">HR1</strain>
    </source>
</reference>
<proteinExistence type="predicted"/>
<comment type="caution">
    <text evidence="4">The sequence shown here is derived from an EMBL/GenBank/DDBJ whole genome shotgun (WGS) entry which is preliminary data.</text>
</comment>
<feature type="domain" description="GYF" evidence="3">
    <location>
        <begin position="375"/>
        <end position="429"/>
    </location>
</feature>
<feature type="compositionally biased region" description="Acidic residues" evidence="2">
    <location>
        <begin position="74"/>
        <end position="83"/>
    </location>
</feature>
<dbReference type="AlphaFoldDB" id="A0A2Z6RYT3"/>
<dbReference type="SMART" id="SM00444">
    <property type="entry name" value="GYF"/>
    <property type="match status" value="1"/>
</dbReference>
<feature type="compositionally biased region" description="Polar residues" evidence="2">
    <location>
        <begin position="20"/>
        <end position="39"/>
    </location>
</feature>
<feature type="region of interest" description="Disordered" evidence="2">
    <location>
        <begin position="251"/>
        <end position="273"/>
    </location>
</feature>
<dbReference type="OrthoDB" id="331341at2759"/>
<organism evidence="4 6">
    <name type="scientific">Rhizophagus clarus</name>
    <dbReference type="NCBI Taxonomy" id="94130"/>
    <lineage>
        <taxon>Eukaryota</taxon>
        <taxon>Fungi</taxon>
        <taxon>Fungi incertae sedis</taxon>
        <taxon>Mucoromycota</taxon>
        <taxon>Glomeromycotina</taxon>
        <taxon>Glomeromycetes</taxon>
        <taxon>Glomerales</taxon>
        <taxon>Glomeraceae</taxon>
        <taxon>Rhizophagus</taxon>
    </lineage>
</organism>
<protein>
    <submittedName>
        <fullName evidence="5">Lin1 family protein</fullName>
    </submittedName>
</protein>
<evidence type="ECO:0000313" key="4">
    <source>
        <dbReference type="EMBL" id="GBC08054.1"/>
    </source>
</evidence>
<reference evidence="5" key="2">
    <citation type="submission" date="2019-10" db="EMBL/GenBank/DDBJ databases">
        <title>Conservation and host-specific expression of non-tandemly repeated heterogenous ribosome RNA gene in arbuscular mycorrhizal fungi.</title>
        <authorList>
            <person name="Maeda T."/>
            <person name="Kobayashi Y."/>
            <person name="Nakagawa T."/>
            <person name="Ezawa T."/>
            <person name="Yamaguchi K."/>
            <person name="Bino T."/>
            <person name="Nishimoto Y."/>
            <person name="Shigenobu S."/>
            <person name="Kawaguchi M."/>
        </authorList>
    </citation>
    <scope>NUCLEOTIDE SEQUENCE</scope>
    <source>
        <strain evidence="5">HR1</strain>
    </source>
</reference>
<feature type="compositionally biased region" description="Basic residues" evidence="2">
    <location>
        <begin position="252"/>
        <end position="267"/>
    </location>
</feature>
<feature type="compositionally biased region" description="Acidic residues" evidence="2">
    <location>
        <begin position="95"/>
        <end position="106"/>
    </location>
</feature>
<dbReference type="InterPro" id="IPR035445">
    <property type="entry name" value="GYF-like_dom_sf"/>
</dbReference>
<dbReference type="SUPFAM" id="SSF55277">
    <property type="entry name" value="GYF domain"/>
    <property type="match status" value="1"/>
</dbReference>
<keyword evidence="1" id="KW-0175">Coiled coil</keyword>
<dbReference type="PROSITE" id="PS50829">
    <property type="entry name" value="GYF"/>
    <property type="match status" value="1"/>
</dbReference>
<accession>A0A2Z6RYT3</accession>
<evidence type="ECO:0000313" key="6">
    <source>
        <dbReference type="Proteomes" id="UP000247702"/>
    </source>
</evidence>
<evidence type="ECO:0000313" key="5">
    <source>
        <dbReference type="EMBL" id="GES90659.1"/>
    </source>
</evidence>
<feature type="region of interest" description="Disordered" evidence="2">
    <location>
        <begin position="1"/>
        <end position="115"/>
    </location>
</feature>
<dbReference type="Pfam" id="PF02213">
    <property type="entry name" value="GYF"/>
    <property type="match status" value="1"/>
</dbReference>
<evidence type="ECO:0000256" key="1">
    <source>
        <dbReference type="SAM" id="Coils"/>
    </source>
</evidence>
<evidence type="ECO:0000256" key="2">
    <source>
        <dbReference type="SAM" id="MobiDB-lite"/>
    </source>
</evidence>
<dbReference type="GO" id="GO:0005682">
    <property type="term" value="C:U5 snRNP"/>
    <property type="evidence" value="ECO:0007669"/>
    <property type="project" value="InterPro"/>
</dbReference>